<protein>
    <submittedName>
        <fullName evidence="1">Uncharacterized protein</fullName>
    </submittedName>
</protein>
<evidence type="ECO:0000313" key="1">
    <source>
        <dbReference type="EMBL" id="KAF3760843.1"/>
    </source>
</evidence>
<reference evidence="1" key="1">
    <citation type="journal article" date="2020" name="Phytopathology">
        <title>Genome sequence of the chestnut blight fungus Cryphonectria parasitica EP155: A fundamental resource for an archetypical invasive plant pathogen.</title>
        <authorList>
            <person name="Crouch J.A."/>
            <person name="Dawe A."/>
            <person name="Aerts A."/>
            <person name="Barry K."/>
            <person name="Churchill A.C.L."/>
            <person name="Grimwood J."/>
            <person name="Hillman B."/>
            <person name="Milgroom M.G."/>
            <person name="Pangilinan J."/>
            <person name="Smith M."/>
            <person name="Salamov A."/>
            <person name="Schmutz J."/>
            <person name="Yadav J."/>
            <person name="Grigoriev I.V."/>
            <person name="Nuss D."/>
        </authorList>
    </citation>
    <scope>NUCLEOTIDE SEQUENCE</scope>
    <source>
        <strain evidence="1">EP155</strain>
    </source>
</reference>
<sequence>MHLNVTYRPQKRERGTTMIPQRMAWLHGLHNTRQCSTWYRIRVLRPGLSHKSCLRSSNCCRRK</sequence>
<dbReference type="RefSeq" id="XP_040771822.1">
    <property type="nucleotide sequence ID" value="XM_040915070.1"/>
</dbReference>
<accession>A0A9P4XTV1</accession>
<evidence type="ECO:0000313" key="2">
    <source>
        <dbReference type="Proteomes" id="UP000803844"/>
    </source>
</evidence>
<gene>
    <name evidence="1" type="ORF">M406DRAFT_103520</name>
</gene>
<keyword evidence="2" id="KW-1185">Reference proteome</keyword>
<dbReference type="GeneID" id="63832199"/>
<dbReference type="AlphaFoldDB" id="A0A9P4XTV1"/>
<name>A0A9P4XTV1_CRYP1</name>
<organism evidence="1 2">
    <name type="scientific">Cryphonectria parasitica (strain ATCC 38755 / EP155)</name>
    <dbReference type="NCBI Taxonomy" id="660469"/>
    <lineage>
        <taxon>Eukaryota</taxon>
        <taxon>Fungi</taxon>
        <taxon>Dikarya</taxon>
        <taxon>Ascomycota</taxon>
        <taxon>Pezizomycotina</taxon>
        <taxon>Sordariomycetes</taxon>
        <taxon>Sordariomycetidae</taxon>
        <taxon>Diaporthales</taxon>
        <taxon>Cryphonectriaceae</taxon>
        <taxon>Cryphonectria-Endothia species complex</taxon>
        <taxon>Cryphonectria</taxon>
    </lineage>
</organism>
<comment type="caution">
    <text evidence="1">The sequence shown here is derived from an EMBL/GenBank/DDBJ whole genome shotgun (WGS) entry which is preliminary data.</text>
</comment>
<dbReference type="EMBL" id="MU032352">
    <property type="protein sequence ID" value="KAF3760843.1"/>
    <property type="molecule type" value="Genomic_DNA"/>
</dbReference>
<dbReference type="Proteomes" id="UP000803844">
    <property type="component" value="Unassembled WGS sequence"/>
</dbReference>
<proteinExistence type="predicted"/>